<dbReference type="Pfam" id="PF08817">
    <property type="entry name" value="YukD"/>
    <property type="match status" value="1"/>
</dbReference>
<feature type="transmembrane region" description="Helical" evidence="8">
    <location>
        <begin position="479"/>
        <end position="500"/>
    </location>
</feature>
<organism evidence="10 11">
    <name type="scientific">Mycolicibacterium hodleri</name>
    <dbReference type="NCBI Taxonomy" id="49897"/>
    <lineage>
        <taxon>Bacteria</taxon>
        <taxon>Bacillati</taxon>
        <taxon>Actinomycetota</taxon>
        <taxon>Actinomycetes</taxon>
        <taxon>Mycobacteriales</taxon>
        <taxon>Mycobacteriaceae</taxon>
        <taxon>Mycolicibacterium</taxon>
    </lineage>
</organism>
<feature type="transmembrane region" description="Helical" evidence="8">
    <location>
        <begin position="318"/>
        <end position="337"/>
    </location>
</feature>
<accession>A0A544VQW8</accession>
<reference evidence="10 11" key="1">
    <citation type="submission" date="2018-10" db="EMBL/GenBank/DDBJ databases">
        <title>Draft genome of Mycobacterium hodleri strain B.</title>
        <authorList>
            <person name="Amande T.J."/>
            <person name="Mcgenity T.J."/>
        </authorList>
    </citation>
    <scope>NUCLEOTIDE SEQUENCE [LARGE SCALE GENOMIC DNA]</scope>
    <source>
        <strain evidence="10 11">B</strain>
    </source>
</reference>
<evidence type="ECO:0000256" key="7">
    <source>
        <dbReference type="SAM" id="MobiDB-lite"/>
    </source>
</evidence>
<comment type="subcellular location">
    <subcellularLocation>
        <location evidence="1">Cell membrane</location>
        <topology evidence="1">Multi-pass membrane protein</topology>
    </subcellularLocation>
</comment>
<dbReference type="AlphaFoldDB" id="A0A544VQW8"/>
<protein>
    <submittedName>
        <fullName evidence="10">Type VII secretion integral membrane protein EccD</fullName>
    </submittedName>
</protein>
<feature type="transmembrane region" description="Helical" evidence="8">
    <location>
        <begin position="292"/>
        <end position="311"/>
    </location>
</feature>
<feature type="transmembrane region" description="Helical" evidence="8">
    <location>
        <begin position="268"/>
        <end position="286"/>
    </location>
</feature>
<keyword evidence="11" id="KW-1185">Reference proteome</keyword>
<evidence type="ECO:0000256" key="5">
    <source>
        <dbReference type="ARBA" id="ARBA00022989"/>
    </source>
</evidence>
<keyword evidence="3" id="KW-1003">Cell membrane</keyword>
<feature type="domain" description="EccD-like transmembrane" evidence="9">
    <location>
        <begin position="216"/>
        <end position="566"/>
    </location>
</feature>
<feature type="transmembrane region" description="Helical" evidence="8">
    <location>
        <begin position="506"/>
        <end position="528"/>
    </location>
</feature>
<gene>
    <name evidence="10" type="primary">eccD</name>
    <name evidence="10" type="ORF">D8S82_32470</name>
</gene>
<keyword evidence="5 8" id="KW-1133">Transmembrane helix</keyword>
<evidence type="ECO:0000256" key="3">
    <source>
        <dbReference type="ARBA" id="ARBA00022475"/>
    </source>
</evidence>
<proteinExistence type="inferred from homology"/>
<evidence type="ECO:0000256" key="1">
    <source>
        <dbReference type="ARBA" id="ARBA00004651"/>
    </source>
</evidence>
<evidence type="ECO:0000256" key="6">
    <source>
        <dbReference type="ARBA" id="ARBA00023136"/>
    </source>
</evidence>
<comment type="similarity">
    <text evidence="2">Belongs to the EccD/Snm4 family.</text>
</comment>
<comment type="caution">
    <text evidence="10">The sequence shown here is derived from an EMBL/GenBank/DDBJ whole genome shotgun (WGS) entry which is preliminary data.</text>
</comment>
<sequence length="568" mass="58472">MTRGTSGGDCRLTSPPGMRGGDSRSPRTKPCLVIPPPTIRPPTIGFGPCHGERKNRATRSTRRGMSSTRESPGGRQNMTLPTTLDGEADDDQQLSRVTVVVGTHLVDVGLPTTVSVSVLAAEVVEMANLGGGGGHGDDDTEAVGRWTFARLGGTVVDPRRTLADAEVFDGDVLLIRAVGDPAPSILADELTGVEEDTAAAPWFRRPATGWYATSTFLSVVTALMLPALTPGPRLFGIPVAAMVLFVVGVLGAGFACVRTHSDGTTQSAGPVVVALPLLFGGLLYVLPSAQGVAALPVALGVTALTALIVLLRTGSGRAFLSGVIALAAFGIPASLVQVSVNPAATTIGAILATVAVVVVYLAPGITIMASRLPVPRVPTAGEPLDDIEIQGGTTVDGVDALRAISRVVPTEEGMARRVSRASDYLTGVVSAAATCAVVGANLANDVGGGFHWQGAAFGVAVATVLCLRGRSHHDLVQAATLIGGGLLTALLVVVKVAVFLPEYRVQAAMALIVVTTVVLACGLVAPRIEFSPVMRRLAELGEYLAVGVIVPLACWIVGMYAFFRGLRL</sequence>
<dbReference type="InterPro" id="IPR006707">
    <property type="entry name" value="T7SS_EccD"/>
</dbReference>
<evidence type="ECO:0000256" key="2">
    <source>
        <dbReference type="ARBA" id="ARBA00006162"/>
    </source>
</evidence>
<dbReference type="Pfam" id="PF19053">
    <property type="entry name" value="EccD"/>
    <property type="match status" value="1"/>
</dbReference>
<feature type="transmembrane region" description="Helical" evidence="8">
    <location>
        <begin position="540"/>
        <end position="563"/>
    </location>
</feature>
<feature type="transmembrane region" description="Helical" evidence="8">
    <location>
        <begin position="424"/>
        <end position="443"/>
    </location>
</feature>
<evidence type="ECO:0000256" key="4">
    <source>
        <dbReference type="ARBA" id="ARBA00022692"/>
    </source>
</evidence>
<feature type="transmembrane region" description="Helical" evidence="8">
    <location>
        <begin position="210"/>
        <end position="228"/>
    </location>
</feature>
<dbReference type="NCBIfam" id="TIGR03920">
    <property type="entry name" value="T7SS_EccD"/>
    <property type="match status" value="1"/>
</dbReference>
<dbReference type="InterPro" id="IPR024962">
    <property type="entry name" value="YukD-like"/>
</dbReference>
<name>A0A544VQW8_9MYCO</name>
<dbReference type="Proteomes" id="UP000315759">
    <property type="component" value="Unassembled WGS sequence"/>
</dbReference>
<evidence type="ECO:0000259" key="9">
    <source>
        <dbReference type="Pfam" id="PF19053"/>
    </source>
</evidence>
<evidence type="ECO:0000313" key="11">
    <source>
        <dbReference type="Proteomes" id="UP000315759"/>
    </source>
</evidence>
<evidence type="ECO:0000256" key="8">
    <source>
        <dbReference type="SAM" id="Phobius"/>
    </source>
</evidence>
<keyword evidence="6 8" id="KW-0472">Membrane</keyword>
<dbReference type="GO" id="GO:0005886">
    <property type="term" value="C:plasma membrane"/>
    <property type="evidence" value="ECO:0007669"/>
    <property type="project" value="UniProtKB-SubCell"/>
</dbReference>
<feature type="region of interest" description="Disordered" evidence="7">
    <location>
        <begin position="1"/>
        <end position="90"/>
    </location>
</feature>
<dbReference type="EMBL" id="VIFX01000078">
    <property type="protein sequence ID" value="TQR82376.1"/>
    <property type="molecule type" value="Genomic_DNA"/>
</dbReference>
<dbReference type="InterPro" id="IPR044049">
    <property type="entry name" value="EccD_transm"/>
</dbReference>
<dbReference type="Gene3D" id="3.10.20.90">
    <property type="entry name" value="Phosphatidylinositol 3-kinase Catalytic Subunit, Chain A, domain 1"/>
    <property type="match status" value="1"/>
</dbReference>
<feature type="transmembrane region" description="Helical" evidence="8">
    <location>
        <begin position="343"/>
        <end position="362"/>
    </location>
</feature>
<evidence type="ECO:0000313" key="10">
    <source>
        <dbReference type="EMBL" id="TQR82376.1"/>
    </source>
</evidence>
<keyword evidence="4 8" id="KW-0812">Transmembrane</keyword>
<feature type="transmembrane region" description="Helical" evidence="8">
    <location>
        <begin position="234"/>
        <end position="256"/>
    </location>
</feature>